<dbReference type="Gene3D" id="2.100.10.30">
    <property type="entry name" value="Jacalin-like lectin domain"/>
    <property type="match status" value="1"/>
</dbReference>
<reference evidence="2" key="1">
    <citation type="journal article" date="2006" name="PLoS Biol.">
        <title>Macronuclear genome sequence of the ciliate Tetrahymena thermophila, a model eukaryote.</title>
        <authorList>
            <person name="Eisen J.A."/>
            <person name="Coyne R.S."/>
            <person name="Wu M."/>
            <person name="Wu D."/>
            <person name="Thiagarajan M."/>
            <person name="Wortman J.R."/>
            <person name="Badger J.H."/>
            <person name="Ren Q."/>
            <person name="Amedeo P."/>
            <person name="Jones K.M."/>
            <person name="Tallon L.J."/>
            <person name="Delcher A.L."/>
            <person name="Salzberg S.L."/>
            <person name="Silva J.C."/>
            <person name="Haas B.J."/>
            <person name="Majoros W.H."/>
            <person name="Farzad M."/>
            <person name="Carlton J.M."/>
            <person name="Smith R.K. Jr."/>
            <person name="Garg J."/>
            <person name="Pearlman R.E."/>
            <person name="Karrer K.M."/>
            <person name="Sun L."/>
            <person name="Manning G."/>
            <person name="Elde N.C."/>
            <person name="Turkewitz A.P."/>
            <person name="Asai D.J."/>
            <person name="Wilkes D.E."/>
            <person name="Wang Y."/>
            <person name="Cai H."/>
            <person name="Collins K."/>
            <person name="Stewart B.A."/>
            <person name="Lee S.R."/>
            <person name="Wilamowska K."/>
            <person name="Weinberg Z."/>
            <person name="Ruzzo W.L."/>
            <person name="Wloga D."/>
            <person name="Gaertig J."/>
            <person name="Frankel J."/>
            <person name="Tsao C.-C."/>
            <person name="Gorovsky M.A."/>
            <person name="Keeling P.J."/>
            <person name="Waller R.F."/>
            <person name="Patron N.J."/>
            <person name="Cherry J.M."/>
            <person name="Stover N.A."/>
            <person name="Krieger C.J."/>
            <person name="del Toro C."/>
            <person name="Ryder H.F."/>
            <person name="Williamson S.C."/>
            <person name="Barbeau R.A."/>
            <person name="Hamilton E.P."/>
            <person name="Orias E."/>
        </authorList>
    </citation>
    <scope>NUCLEOTIDE SEQUENCE [LARGE SCALE GENOMIC DNA]</scope>
    <source>
        <strain evidence="2">SB210</strain>
    </source>
</reference>
<name>Q23A86_TETTS</name>
<dbReference type="InterPro" id="IPR036404">
    <property type="entry name" value="Jacalin-like_lectin_dom_sf"/>
</dbReference>
<dbReference type="RefSeq" id="XP_001013639.2">
    <property type="nucleotide sequence ID" value="XM_001013639.2"/>
</dbReference>
<dbReference type="EMBL" id="GG662725">
    <property type="protein sequence ID" value="EAR93394.2"/>
    <property type="molecule type" value="Genomic_DNA"/>
</dbReference>
<dbReference type="KEGG" id="tet:TTHERM_00829360"/>
<dbReference type="AlphaFoldDB" id="Q23A86"/>
<evidence type="ECO:0000313" key="2">
    <source>
        <dbReference type="Proteomes" id="UP000009168"/>
    </source>
</evidence>
<dbReference type="GeneID" id="7830273"/>
<dbReference type="Gene3D" id="2.60.120.260">
    <property type="entry name" value="Galactose-binding domain-like"/>
    <property type="match status" value="1"/>
</dbReference>
<dbReference type="SUPFAM" id="SSF51101">
    <property type="entry name" value="Mannose-binding lectins"/>
    <property type="match status" value="1"/>
</dbReference>
<keyword evidence="2" id="KW-1185">Reference proteome</keyword>
<dbReference type="eggNOG" id="ENOG502R2V8">
    <property type="taxonomic scope" value="Eukaryota"/>
</dbReference>
<dbReference type="HOGENOM" id="CLU_571769_0_0_1"/>
<proteinExistence type="predicted"/>
<gene>
    <name evidence="1" type="ORF">TTHERM_00829360</name>
</gene>
<sequence length="471" mass="55163">MEVTQSQLTLKQIKQNLIEKNCLMIKDFTIGFPTGDEALPMDDFFLLSDKGYQNFKVSKIIIFENQKKEVVAIQFTYKQYQNQKNNENYEIKGNLIGQQETSDLLQKSINLQDDQFITKITIQVEFIIGNITIILSNGREYFFGNYHRMDYEYFEFSAPKGFHFTCFSGCTSSHFNGLCLLKADVCPIEQHNNRDHKSKFIEIIPDNKSVLRLIIPFLTVKEISVLMRTCTLLAKLISNEDLFIDEIERRALFSGNSNLNKYYQKIISKYSKDSEKRNILISYEDCFKNYVENPNGDDQFQNFQFLQGNQEAEKNYSFIENLNGLTHFKFSFIEKTLVWEKYLHDLFTSKSIENIENRQLAIVFGIEIADSNYGGSLRAKVIIEDQEQNSIFQQKQEFSKIQRGFKFYNIASYVKSQQSKPHKIIFSISGKDSRFWKGHFGPRLRSITCKLIPIQNKQQINLFKNTMKNIF</sequence>
<protein>
    <submittedName>
        <fullName evidence="1">F-box protein</fullName>
    </submittedName>
</protein>
<evidence type="ECO:0000313" key="1">
    <source>
        <dbReference type="EMBL" id="EAR93394.2"/>
    </source>
</evidence>
<dbReference type="InParanoid" id="Q23A86"/>
<accession>Q23A86</accession>
<dbReference type="Proteomes" id="UP000009168">
    <property type="component" value="Unassembled WGS sequence"/>
</dbReference>
<dbReference type="OrthoDB" id="1107553at2759"/>
<organism evidence="1 2">
    <name type="scientific">Tetrahymena thermophila (strain SB210)</name>
    <dbReference type="NCBI Taxonomy" id="312017"/>
    <lineage>
        <taxon>Eukaryota</taxon>
        <taxon>Sar</taxon>
        <taxon>Alveolata</taxon>
        <taxon>Ciliophora</taxon>
        <taxon>Intramacronucleata</taxon>
        <taxon>Oligohymenophorea</taxon>
        <taxon>Hymenostomatida</taxon>
        <taxon>Tetrahymenina</taxon>
        <taxon>Tetrahymenidae</taxon>
        <taxon>Tetrahymena</taxon>
    </lineage>
</organism>